<dbReference type="PANTHER" id="PTHR33973:SF4">
    <property type="entry name" value="OS07G0153300 PROTEIN"/>
    <property type="match status" value="1"/>
</dbReference>
<dbReference type="AlphaFoldDB" id="A0A7X1B977"/>
<evidence type="ECO:0000313" key="3">
    <source>
        <dbReference type="Proteomes" id="UP000526501"/>
    </source>
</evidence>
<comment type="caution">
    <text evidence="2">The sequence shown here is derived from an EMBL/GenBank/DDBJ whole genome shotgun (WGS) entry which is preliminary data.</text>
</comment>
<accession>A0A7X1B977</accession>
<dbReference type="PANTHER" id="PTHR33973">
    <property type="entry name" value="OS07G0153300 PROTEIN"/>
    <property type="match status" value="1"/>
</dbReference>
<proteinExistence type="predicted"/>
<keyword evidence="3" id="KW-1185">Reference proteome</keyword>
<evidence type="ECO:0000256" key="1">
    <source>
        <dbReference type="SAM" id="Phobius"/>
    </source>
</evidence>
<name>A0A7X1B977_9BACT</name>
<sequence length="265" mass="31339">MKSRLYDCKVYHSRSKPKKHAFSYRLFMFYIDLDEEQTLEKRFRLVGSRGWAPYQLRVSDHYDAEKPSIKENVIQFLEENGFARNQIGTIGLLTHLRTFGHIFNPVSFYFVKTPEGDPLCSIAEVDNTFNEQKLFLIKERRSDRFQDDQSKLFYVSPFSDLDTVFHFQLQVPNEKLKISINQSDTESRRPYFTSSLSGEQTELSDWKLIAYSLRFPAITLGIVWGIHWHAFLLFLKGLKVRRKASRPELQQDKHIYLKPHNHSIH</sequence>
<dbReference type="InterPro" id="IPR010775">
    <property type="entry name" value="DUF1365"/>
</dbReference>
<keyword evidence="1" id="KW-0472">Membrane</keyword>
<keyword evidence="1" id="KW-1133">Transmembrane helix</keyword>
<keyword evidence="1" id="KW-0812">Transmembrane</keyword>
<gene>
    <name evidence="2" type="ORF">H5P27_18180</name>
</gene>
<dbReference type="Pfam" id="PF07103">
    <property type="entry name" value="DUF1365"/>
    <property type="match status" value="1"/>
</dbReference>
<protein>
    <submittedName>
        <fullName evidence="2">DUF1365 domain-containing protein</fullName>
    </submittedName>
</protein>
<feature type="transmembrane region" description="Helical" evidence="1">
    <location>
        <begin position="215"/>
        <end position="235"/>
    </location>
</feature>
<dbReference type="EMBL" id="JACHVC010000013">
    <property type="protein sequence ID" value="MBC2607988.1"/>
    <property type="molecule type" value="Genomic_DNA"/>
</dbReference>
<organism evidence="2 3">
    <name type="scientific">Pelagicoccus albus</name>
    <dbReference type="NCBI Taxonomy" id="415222"/>
    <lineage>
        <taxon>Bacteria</taxon>
        <taxon>Pseudomonadati</taxon>
        <taxon>Verrucomicrobiota</taxon>
        <taxon>Opitutia</taxon>
        <taxon>Puniceicoccales</taxon>
        <taxon>Pelagicoccaceae</taxon>
        <taxon>Pelagicoccus</taxon>
    </lineage>
</organism>
<dbReference type="Proteomes" id="UP000526501">
    <property type="component" value="Unassembled WGS sequence"/>
</dbReference>
<reference evidence="2 3" key="1">
    <citation type="submission" date="2020-07" db="EMBL/GenBank/DDBJ databases">
        <authorList>
            <person name="Feng X."/>
        </authorList>
    </citation>
    <scope>NUCLEOTIDE SEQUENCE [LARGE SCALE GENOMIC DNA]</scope>
    <source>
        <strain evidence="2 3">JCM23202</strain>
    </source>
</reference>
<evidence type="ECO:0000313" key="2">
    <source>
        <dbReference type="EMBL" id="MBC2607988.1"/>
    </source>
</evidence>
<dbReference type="RefSeq" id="WP_185661847.1">
    <property type="nucleotide sequence ID" value="NZ_CAWPOO010000013.1"/>
</dbReference>